<dbReference type="PANTHER" id="PTHR12526">
    <property type="entry name" value="GLYCOSYLTRANSFERASE"/>
    <property type="match status" value="1"/>
</dbReference>
<name>A0A252ASH1_9PROT</name>
<evidence type="ECO:0000259" key="1">
    <source>
        <dbReference type="Pfam" id="PF00534"/>
    </source>
</evidence>
<comment type="caution">
    <text evidence="3">The sequence shown here is derived from an EMBL/GenBank/DDBJ whole genome shotgun (WGS) entry which is preliminary data.</text>
</comment>
<evidence type="ECO:0000313" key="4">
    <source>
        <dbReference type="Proteomes" id="UP000194641"/>
    </source>
</evidence>
<dbReference type="Gene3D" id="3.40.50.2000">
    <property type="entry name" value="Glycogen Phosphorylase B"/>
    <property type="match status" value="2"/>
</dbReference>
<dbReference type="InterPro" id="IPR028098">
    <property type="entry name" value="Glyco_trans_4-like_N"/>
</dbReference>
<dbReference type="Pfam" id="PF13439">
    <property type="entry name" value="Glyco_transf_4"/>
    <property type="match status" value="1"/>
</dbReference>
<dbReference type="InterPro" id="IPR001296">
    <property type="entry name" value="Glyco_trans_1"/>
</dbReference>
<dbReference type="EMBL" id="JOPA01000025">
    <property type="protein sequence ID" value="OUI93003.1"/>
    <property type="molecule type" value="Genomic_DNA"/>
</dbReference>
<dbReference type="GO" id="GO:0016757">
    <property type="term" value="F:glycosyltransferase activity"/>
    <property type="evidence" value="ECO:0007669"/>
    <property type="project" value="InterPro"/>
</dbReference>
<dbReference type="Proteomes" id="UP000194641">
    <property type="component" value="Unassembled WGS sequence"/>
</dbReference>
<evidence type="ECO:0000313" key="3">
    <source>
        <dbReference type="EMBL" id="OUI93003.1"/>
    </source>
</evidence>
<dbReference type="SUPFAM" id="SSF53756">
    <property type="entry name" value="UDP-Glycosyltransferase/glycogen phosphorylase"/>
    <property type="match status" value="1"/>
</dbReference>
<sequence length="375" mass="41632">MTIGVVIHDFNLGGSERIAIRLANYWREQGHNIIIFCGQKNGQMLDLLSKDITVIPASPLIIRGKNSVRALAQAARKYFSSHQVDFCYIPGNYHWLVSHQLQKIAPTSRPIIVSQISSLIYKPKRKPICQKIFNIRMKYLLKKSDIVVAMDPLTAKQSNSILKRDDTLTIPLPALPMRPSVPTITHAHTPYSVLAAGRLTEQKGFDTLINAFRLVVDTHPEAKLTICGEGEDRPALEAQIKSLHLENNIHLQGYVADITPYLRENSLFVLSSRREGYGAVLLEALDAGCRVVTTDCTPAIRDIFMNTPAGSVVPVDNVSALSTAIIKELDTFSSERTSHSAQMDRYRINVGGDLYLDAVRSIQKSMHKGLSHGTP</sequence>
<evidence type="ECO:0000259" key="2">
    <source>
        <dbReference type="Pfam" id="PF13439"/>
    </source>
</evidence>
<feature type="domain" description="Glycosyl transferase family 1" evidence="1">
    <location>
        <begin position="187"/>
        <end position="329"/>
    </location>
</feature>
<feature type="domain" description="Glycosyltransferase subfamily 4-like N-terminal" evidence="2">
    <location>
        <begin position="13"/>
        <end position="157"/>
    </location>
</feature>
<dbReference type="Pfam" id="PF00534">
    <property type="entry name" value="Glycos_transf_1"/>
    <property type="match status" value="1"/>
</dbReference>
<gene>
    <name evidence="3" type="ORF">HK17_08915</name>
</gene>
<accession>A0A252ASH1</accession>
<protein>
    <submittedName>
        <fullName evidence="3">Uncharacterized protein</fullName>
    </submittedName>
</protein>
<reference evidence="4" key="1">
    <citation type="submission" date="2014-06" db="EMBL/GenBank/DDBJ databases">
        <authorList>
            <person name="Winans N.J."/>
            <person name="Newell P.D."/>
            <person name="Douglas A.E."/>
        </authorList>
    </citation>
    <scope>NUCLEOTIDE SEQUENCE [LARGE SCALE GENOMIC DNA]</scope>
</reference>
<dbReference type="CDD" id="cd03811">
    <property type="entry name" value="GT4_GT28_WabH-like"/>
    <property type="match status" value="1"/>
</dbReference>
<proteinExistence type="predicted"/>
<organism evidence="3 4">
    <name type="scientific">Acetobacter indonesiensis</name>
    <dbReference type="NCBI Taxonomy" id="104101"/>
    <lineage>
        <taxon>Bacteria</taxon>
        <taxon>Pseudomonadati</taxon>
        <taxon>Pseudomonadota</taxon>
        <taxon>Alphaproteobacteria</taxon>
        <taxon>Acetobacterales</taxon>
        <taxon>Acetobacteraceae</taxon>
        <taxon>Acetobacter</taxon>
    </lineage>
</organism>
<dbReference type="RefSeq" id="WP_179194081.1">
    <property type="nucleotide sequence ID" value="NZ_JBJJWX010000029.1"/>
</dbReference>
<dbReference type="PANTHER" id="PTHR12526:SF630">
    <property type="entry name" value="GLYCOSYLTRANSFERASE"/>
    <property type="match status" value="1"/>
</dbReference>
<dbReference type="AlphaFoldDB" id="A0A252ASH1"/>